<keyword evidence="2" id="KW-0547">Nucleotide-binding</keyword>
<dbReference type="GO" id="GO:0007131">
    <property type="term" value="P:reciprocal meiotic recombination"/>
    <property type="evidence" value="ECO:0007669"/>
    <property type="project" value="TreeGrafter"/>
</dbReference>
<evidence type="ECO:0000256" key="1">
    <source>
        <dbReference type="ARBA" id="ARBA00004123"/>
    </source>
</evidence>
<dbReference type="OrthoDB" id="5957327at2759"/>
<evidence type="ECO:0000256" key="2">
    <source>
        <dbReference type="ARBA" id="ARBA00022741"/>
    </source>
</evidence>
<dbReference type="PROSITE" id="PS50162">
    <property type="entry name" value="RECA_2"/>
    <property type="match status" value="1"/>
</dbReference>
<feature type="domain" description="RecA family profile 1" evidence="8">
    <location>
        <begin position="14"/>
        <end position="182"/>
    </location>
</feature>
<evidence type="ECO:0000259" key="8">
    <source>
        <dbReference type="PROSITE" id="PS50162"/>
    </source>
</evidence>
<name>A0A9P6W7S7_MAUEX</name>
<evidence type="ECO:0000256" key="7">
    <source>
        <dbReference type="SAM" id="MobiDB-lite"/>
    </source>
</evidence>
<feature type="region of interest" description="Disordered" evidence="7">
    <location>
        <begin position="403"/>
        <end position="424"/>
    </location>
</feature>
<evidence type="ECO:0000313" key="10">
    <source>
        <dbReference type="Proteomes" id="UP000750334"/>
    </source>
</evidence>
<organism evidence="9 10">
    <name type="scientific">Maudiozyma exigua</name>
    <name type="common">Yeast</name>
    <name type="synonym">Kazachstania exigua</name>
    <dbReference type="NCBI Taxonomy" id="34358"/>
    <lineage>
        <taxon>Eukaryota</taxon>
        <taxon>Fungi</taxon>
        <taxon>Dikarya</taxon>
        <taxon>Ascomycota</taxon>
        <taxon>Saccharomycotina</taxon>
        <taxon>Saccharomycetes</taxon>
        <taxon>Saccharomycetales</taxon>
        <taxon>Saccharomycetaceae</taxon>
        <taxon>Maudiozyma</taxon>
    </lineage>
</organism>
<feature type="compositionally biased region" description="Acidic residues" evidence="7">
    <location>
        <begin position="413"/>
        <end position="424"/>
    </location>
</feature>
<gene>
    <name evidence="9" type="ORF">C6P45_005514</name>
</gene>
<dbReference type="InterPro" id="IPR052093">
    <property type="entry name" value="HR_Repair_Mediator"/>
</dbReference>
<dbReference type="GO" id="GO:0000707">
    <property type="term" value="P:meiotic DNA recombinase assembly"/>
    <property type="evidence" value="ECO:0007669"/>
    <property type="project" value="TreeGrafter"/>
</dbReference>
<evidence type="ECO:0000256" key="5">
    <source>
        <dbReference type="ARBA" id="ARBA00023204"/>
    </source>
</evidence>
<keyword evidence="4" id="KW-0067">ATP-binding</keyword>
<dbReference type="GO" id="GO:0008821">
    <property type="term" value="F:crossover junction DNA endonuclease activity"/>
    <property type="evidence" value="ECO:0007669"/>
    <property type="project" value="TreeGrafter"/>
</dbReference>
<reference evidence="9 10" key="1">
    <citation type="submission" date="2020-11" db="EMBL/GenBank/DDBJ databases">
        <title>Kefir isolates.</title>
        <authorList>
            <person name="Marcisauskas S."/>
            <person name="Kim Y."/>
            <person name="Blasche S."/>
        </authorList>
    </citation>
    <scope>NUCLEOTIDE SEQUENCE [LARGE SCALE GENOMIC DNA]</scope>
    <source>
        <strain evidence="9 10">OG2</strain>
    </source>
</reference>
<keyword evidence="5" id="KW-0234">DNA repair</keyword>
<evidence type="ECO:0000313" key="9">
    <source>
        <dbReference type="EMBL" id="KAG0667101.1"/>
    </source>
</evidence>
<dbReference type="SUPFAM" id="SSF52540">
    <property type="entry name" value="P-loop containing nucleoside triphosphate hydrolases"/>
    <property type="match status" value="1"/>
</dbReference>
<dbReference type="Pfam" id="PF06745">
    <property type="entry name" value="ATPase"/>
    <property type="match status" value="1"/>
</dbReference>
<comment type="caution">
    <text evidence="9">The sequence shown here is derived from an EMBL/GenBank/DDBJ whole genome shotgun (WGS) entry which is preliminary data.</text>
</comment>
<evidence type="ECO:0000256" key="6">
    <source>
        <dbReference type="ARBA" id="ARBA00023242"/>
    </source>
</evidence>
<dbReference type="GO" id="GO:0033065">
    <property type="term" value="C:Rad51C-XRCC3 complex"/>
    <property type="evidence" value="ECO:0007669"/>
    <property type="project" value="TreeGrafter"/>
</dbReference>
<dbReference type="Proteomes" id="UP000750334">
    <property type="component" value="Unassembled WGS sequence"/>
</dbReference>
<evidence type="ECO:0000256" key="3">
    <source>
        <dbReference type="ARBA" id="ARBA00022763"/>
    </source>
</evidence>
<dbReference type="PANTHER" id="PTHR46239:SF1">
    <property type="entry name" value="DNA REPAIR PROTEIN RAD51 HOMOLOG 3"/>
    <property type="match status" value="1"/>
</dbReference>
<dbReference type="GO" id="GO:0005524">
    <property type="term" value="F:ATP binding"/>
    <property type="evidence" value="ECO:0007669"/>
    <property type="project" value="UniProtKB-KW"/>
</dbReference>
<keyword evidence="6" id="KW-0539">Nucleus</keyword>
<dbReference type="GO" id="GO:0005657">
    <property type="term" value="C:replication fork"/>
    <property type="evidence" value="ECO:0007669"/>
    <property type="project" value="TreeGrafter"/>
</dbReference>
<evidence type="ECO:0000256" key="4">
    <source>
        <dbReference type="ARBA" id="ARBA00022840"/>
    </source>
</evidence>
<sequence length="424" mass="47269">MSFGVPLSQLIVEKPKPLHTGYPELDTILGGGLQSSNIYEIFGPPGIGKTQFGIELAIKSHERNAEDAILWIETFIPLATHLIADPIIGSISNVQITKFTELLIFFTKLIRDEVQTYKTIIIDGFSQILVNHLNCLMTRDRETSGNKLNIHDIKCRDLILLFSTMTKYCNKNKSIIILLNNCMNTSYKTDFMNNNSMNNNGSGYEETFDVVEGGNNFLVSSTMSSSTITSGNGTSFNSINYDPMYTGKRNVQMLKSSLIANSGMGSKDSKWEIFIKARIGLFWDWNRLNHNEQNKKFKIPKRGRIAIVYDDLGSNGDHQNSRNNSIGKIIELPITYESIHGKFGDSIMENDKINSHGVHEEYPEIQLNENNSSNPTSRISLTSTPLVSNGTLTASTVSISTEGTENDRIIGDSEGEEDEINILS</sequence>
<dbReference type="GO" id="GO:0033063">
    <property type="term" value="C:Rad51B-Rad51C-Rad51D-XRCC2 complex"/>
    <property type="evidence" value="ECO:0007669"/>
    <property type="project" value="TreeGrafter"/>
</dbReference>
<dbReference type="InterPro" id="IPR014774">
    <property type="entry name" value="KaiC-like_dom"/>
</dbReference>
<dbReference type="Gene3D" id="3.40.50.300">
    <property type="entry name" value="P-loop containing nucleotide triphosphate hydrolases"/>
    <property type="match status" value="1"/>
</dbReference>
<dbReference type="GO" id="GO:0000400">
    <property type="term" value="F:four-way junction DNA binding"/>
    <property type="evidence" value="ECO:0007669"/>
    <property type="project" value="TreeGrafter"/>
</dbReference>
<dbReference type="InterPro" id="IPR020588">
    <property type="entry name" value="RecA_ATP-bd"/>
</dbReference>
<comment type="subcellular location">
    <subcellularLocation>
        <location evidence="1">Nucleus</location>
    </subcellularLocation>
</comment>
<dbReference type="InterPro" id="IPR027417">
    <property type="entry name" value="P-loop_NTPase"/>
</dbReference>
<protein>
    <recommendedName>
        <fullName evidence="8">RecA family profile 1 domain-containing protein</fullName>
    </recommendedName>
</protein>
<accession>A0A9P6W7S7</accession>
<dbReference type="GO" id="GO:0140664">
    <property type="term" value="F:ATP-dependent DNA damage sensor activity"/>
    <property type="evidence" value="ECO:0007669"/>
    <property type="project" value="InterPro"/>
</dbReference>
<keyword evidence="10" id="KW-1185">Reference proteome</keyword>
<dbReference type="PANTHER" id="PTHR46239">
    <property type="entry name" value="DNA REPAIR PROTEIN RAD51 HOMOLOG 3 RAD51C"/>
    <property type="match status" value="1"/>
</dbReference>
<proteinExistence type="predicted"/>
<dbReference type="EMBL" id="PUHR01000099">
    <property type="protein sequence ID" value="KAG0667101.1"/>
    <property type="molecule type" value="Genomic_DNA"/>
</dbReference>
<keyword evidence="3" id="KW-0227">DNA damage</keyword>
<dbReference type="AlphaFoldDB" id="A0A9P6W7S7"/>